<evidence type="ECO:0000313" key="11">
    <source>
        <dbReference type="Proteomes" id="UP001222027"/>
    </source>
</evidence>
<accession>A0AAV8Q5R7</accession>
<dbReference type="PIRSF" id="PIRSF016089">
    <property type="entry name" value="SPC22"/>
    <property type="match status" value="1"/>
</dbReference>
<comment type="subcellular location">
    <subcellularLocation>
        <location evidence="1">Endoplasmic reticulum membrane</location>
        <topology evidence="1">Single-pass type II membrane protein</topology>
    </subcellularLocation>
</comment>
<keyword evidence="6 8" id="KW-1133">Transmembrane helix</keyword>
<comment type="caution">
    <text evidence="10">The sequence shown here is derived from an EMBL/GenBank/DDBJ whole genome shotgun (WGS) entry which is preliminary data.</text>
</comment>
<keyword evidence="4 8" id="KW-0256">Endoplasmic reticulum</keyword>
<feature type="signal peptide" evidence="9">
    <location>
        <begin position="1"/>
        <end position="25"/>
    </location>
</feature>
<evidence type="ECO:0000313" key="10">
    <source>
        <dbReference type="EMBL" id="KAJ8465658.1"/>
    </source>
</evidence>
<dbReference type="GO" id="GO:0005787">
    <property type="term" value="C:signal peptidase complex"/>
    <property type="evidence" value="ECO:0007669"/>
    <property type="project" value="UniProtKB-UniRule"/>
</dbReference>
<sequence length="173" mass="19797">MHSFGYRLNTVLTFALLLLAVLCGAASFLDAFNSPLSASSSYVQANAQVVKVNRFRRQLNGADEVSLTFNVSLDMKRLFTWNTKQVFVFLAAEYETPKNALNQISLWDHIILDKDQAMFQTKVTTKYPLIDQGSNLRGRKVDLILHWHVMPKTGRMIRDKLRLSDFHLPEAYT</sequence>
<evidence type="ECO:0000256" key="7">
    <source>
        <dbReference type="ARBA" id="ARBA00023136"/>
    </source>
</evidence>
<dbReference type="AlphaFoldDB" id="A0AAV8Q5R7"/>
<dbReference type="EMBL" id="JAQQAF010000008">
    <property type="protein sequence ID" value="KAJ8465658.1"/>
    <property type="molecule type" value="Genomic_DNA"/>
</dbReference>
<evidence type="ECO:0000256" key="4">
    <source>
        <dbReference type="ARBA" id="ARBA00022824"/>
    </source>
</evidence>
<comment type="similarity">
    <text evidence="2 8">Belongs to the SPCS3 family.</text>
</comment>
<evidence type="ECO:0000256" key="6">
    <source>
        <dbReference type="ARBA" id="ARBA00022989"/>
    </source>
</evidence>
<reference evidence="10 11" key="1">
    <citation type="submission" date="2022-12" db="EMBL/GenBank/DDBJ databases">
        <title>Chromosome-scale assembly of the Ensete ventricosum genome.</title>
        <authorList>
            <person name="Dussert Y."/>
            <person name="Stocks J."/>
            <person name="Wendawek A."/>
            <person name="Woldeyes F."/>
            <person name="Nichols R.A."/>
            <person name="Borrell J.S."/>
        </authorList>
    </citation>
    <scope>NUCLEOTIDE SEQUENCE [LARGE SCALE GENOMIC DNA]</scope>
    <source>
        <strain evidence="11">cv. Maze</strain>
        <tissue evidence="10">Seeds</tissue>
    </source>
</reference>
<keyword evidence="9" id="KW-0732">Signal</keyword>
<evidence type="ECO:0000256" key="3">
    <source>
        <dbReference type="ARBA" id="ARBA00022692"/>
    </source>
</evidence>
<evidence type="ECO:0000256" key="9">
    <source>
        <dbReference type="SAM" id="SignalP"/>
    </source>
</evidence>
<dbReference type="GO" id="GO:0006465">
    <property type="term" value="P:signal peptide processing"/>
    <property type="evidence" value="ECO:0007669"/>
    <property type="project" value="UniProtKB-UniRule"/>
</dbReference>
<comment type="function">
    <text evidence="8">Essential component of the signal peptidase complex (SPC) which catalyzes the cleavage of N-terminal signal sequences from nascent proteins as they are translocated into the lumen of the endoplasmic reticulum. Essential for the SPC catalytic activity, possibly by stabilizing and positioning the active center of the complex close to the lumenal surface.</text>
</comment>
<evidence type="ECO:0000256" key="5">
    <source>
        <dbReference type="ARBA" id="ARBA00022968"/>
    </source>
</evidence>
<feature type="chain" id="PRO_5043933665" description="Signal peptidase complex subunit 3" evidence="9">
    <location>
        <begin position="26"/>
        <end position="173"/>
    </location>
</feature>
<dbReference type="PANTHER" id="PTHR12804:SF9">
    <property type="entry name" value="SIGNAL PEPTIDASE COMPLEX SUBUNIT 3"/>
    <property type="match status" value="1"/>
</dbReference>
<gene>
    <name evidence="10" type="ORF">OPV22_028210</name>
</gene>
<dbReference type="GO" id="GO:0045047">
    <property type="term" value="P:protein targeting to ER"/>
    <property type="evidence" value="ECO:0007669"/>
    <property type="project" value="TreeGrafter"/>
</dbReference>
<keyword evidence="11" id="KW-1185">Reference proteome</keyword>
<dbReference type="InterPro" id="IPR007653">
    <property type="entry name" value="SPC3"/>
</dbReference>
<dbReference type="Proteomes" id="UP001222027">
    <property type="component" value="Unassembled WGS sequence"/>
</dbReference>
<keyword evidence="3 8" id="KW-0812">Transmembrane</keyword>
<evidence type="ECO:0000256" key="2">
    <source>
        <dbReference type="ARBA" id="ARBA00009289"/>
    </source>
</evidence>
<evidence type="ECO:0000256" key="8">
    <source>
        <dbReference type="PIRNR" id="PIRNR016089"/>
    </source>
</evidence>
<keyword evidence="5 8" id="KW-0735">Signal-anchor</keyword>
<keyword evidence="7 8" id="KW-0472">Membrane</keyword>
<organism evidence="10 11">
    <name type="scientific">Ensete ventricosum</name>
    <name type="common">Abyssinian banana</name>
    <name type="synonym">Musa ensete</name>
    <dbReference type="NCBI Taxonomy" id="4639"/>
    <lineage>
        <taxon>Eukaryota</taxon>
        <taxon>Viridiplantae</taxon>
        <taxon>Streptophyta</taxon>
        <taxon>Embryophyta</taxon>
        <taxon>Tracheophyta</taxon>
        <taxon>Spermatophyta</taxon>
        <taxon>Magnoliopsida</taxon>
        <taxon>Liliopsida</taxon>
        <taxon>Zingiberales</taxon>
        <taxon>Musaceae</taxon>
        <taxon>Ensete</taxon>
    </lineage>
</organism>
<name>A0AAV8Q5R7_ENSVE</name>
<evidence type="ECO:0000256" key="1">
    <source>
        <dbReference type="ARBA" id="ARBA00004648"/>
    </source>
</evidence>
<protein>
    <recommendedName>
        <fullName evidence="8">Signal peptidase complex subunit 3</fullName>
    </recommendedName>
    <alternativeName>
        <fullName evidence="8">Microsomal signal peptidase 22 kDa subunit</fullName>
    </alternativeName>
</protein>
<proteinExistence type="inferred from homology"/>
<dbReference type="Pfam" id="PF04573">
    <property type="entry name" value="SPC22"/>
    <property type="match status" value="1"/>
</dbReference>
<dbReference type="PANTHER" id="PTHR12804">
    <property type="entry name" value="MICROSOMAL SIGNAL PEPTIDASE 23 KD SUBUNIT SPC22/23"/>
    <property type="match status" value="1"/>
</dbReference>